<dbReference type="Pfam" id="PF04967">
    <property type="entry name" value="HTH_10"/>
    <property type="match status" value="1"/>
</dbReference>
<accession>A0ABD5U4T1</accession>
<dbReference type="InterPro" id="IPR007050">
    <property type="entry name" value="HTH_bacterioopsin"/>
</dbReference>
<dbReference type="RefSeq" id="WP_379698353.1">
    <property type="nucleotide sequence ID" value="NZ_JBHSXH010000015.1"/>
</dbReference>
<keyword evidence="1" id="KW-0805">Transcription regulation</keyword>
<gene>
    <name evidence="5" type="ORF">ACFQEV_16370</name>
</gene>
<protein>
    <submittedName>
        <fullName evidence="5">Helix-turn-helix domain-containing protein</fullName>
    </submittedName>
</protein>
<feature type="domain" description="HTH bat-type" evidence="3">
    <location>
        <begin position="158"/>
        <end position="209"/>
    </location>
</feature>
<evidence type="ECO:0000313" key="5">
    <source>
        <dbReference type="EMBL" id="MFC6826558.1"/>
    </source>
</evidence>
<evidence type="ECO:0000256" key="1">
    <source>
        <dbReference type="ARBA" id="ARBA00023015"/>
    </source>
</evidence>
<comment type="caution">
    <text evidence="5">The sequence shown here is derived from an EMBL/GenBank/DDBJ whole genome shotgun (WGS) entry which is preliminary data.</text>
</comment>
<evidence type="ECO:0000259" key="4">
    <source>
        <dbReference type="Pfam" id="PF15915"/>
    </source>
</evidence>
<evidence type="ECO:0000313" key="6">
    <source>
        <dbReference type="Proteomes" id="UP001596408"/>
    </source>
</evidence>
<sequence length="219" mass="24556">MTSIADFLMPAAAFPLGRVFEERPEVRLELDRVVPNTDTVMPFFWVHDPEGEMEEILEVFDSLGELRSVVLMEDLGDRGLFRAEWDPDYMGIMGAIAATDVTVVSASGSESGWTFELRARSSESFSEFQRHCDDHGIPVSLTRLSRLTETTTGSGYDLTEEQYEALVLAFERGYYDEPRRTNLEELAAELGISRPSLSARLKRGYRNLLAATIVDDGTT</sequence>
<reference evidence="5 6" key="1">
    <citation type="journal article" date="2019" name="Int. J. Syst. Evol. Microbiol.">
        <title>The Global Catalogue of Microorganisms (GCM) 10K type strain sequencing project: providing services to taxonomists for standard genome sequencing and annotation.</title>
        <authorList>
            <consortium name="The Broad Institute Genomics Platform"/>
            <consortium name="The Broad Institute Genome Sequencing Center for Infectious Disease"/>
            <person name="Wu L."/>
            <person name="Ma J."/>
        </authorList>
    </citation>
    <scope>NUCLEOTIDE SEQUENCE [LARGE SCALE GENOMIC DNA]</scope>
    <source>
        <strain evidence="5 6">YIM 94188</strain>
    </source>
</reference>
<dbReference type="AlphaFoldDB" id="A0ABD5U4T1"/>
<dbReference type="Proteomes" id="UP001596408">
    <property type="component" value="Unassembled WGS sequence"/>
</dbReference>
<keyword evidence="6" id="KW-1185">Reference proteome</keyword>
<name>A0ABD5U4T1_9EURY</name>
<dbReference type="PANTHER" id="PTHR34236:SF1">
    <property type="entry name" value="DIMETHYL SULFOXIDE REDUCTASE TRANSCRIPTIONAL ACTIVATOR"/>
    <property type="match status" value="1"/>
</dbReference>
<evidence type="ECO:0000259" key="3">
    <source>
        <dbReference type="Pfam" id="PF04967"/>
    </source>
</evidence>
<evidence type="ECO:0000256" key="2">
    <source>
        <dbReference type="ARBA" id="ARBA00023163"/>
    </source>
</evidence>
<dbReference type="EMBL" id="JBHSXH010000015">
    <property type="protein sequence ID" value="MFC6826558.1"/>
    <property type="molecule type" value="Genomic_DNA"/>
</dbReference>
<dbReference type="Pfam" id="PF15915">
    <property type="entry name" value="BAT"/>
    <property type="match status" value="1"/>
</dbReference>
<keyword evidence="2" id="KW-0804">Transcription</keyword>
<proteinExistence type="predicted"/>
<feature type="domain" description="Bacterioopsin transcriptional activator GAF and HTH associated" evidence="4">
    <location>
        <begin position="21"/>
        <end position="149"/>
    </location>
</feature>
<dbReference type="PANTHER" id="PTHR34236">
    <property type="entry name" value="DIMETHYL SULFOXIDE REDUCTASE TRANSCRIPTIONAL ACTIVATOR"/>
    <property type="match status" value="1"/>
</dbReference>
<organism evidence="5 6">
    <name type="scientific">Halopelagius fulvigenes</name>
    <dbReference type="NCBI Taxonomy" id="1198324"/>
    <lineage>
        <taxon>Archaea</taxon>
        <taxon>Methanobacteriati</taxon>
        <taxon>Methanobacteriota</taxon>
        <taxon>Stenosarchaea group</taxon>
        <taxon>Halobacteria</taxon>
        <taxon>Halobacteriales</taxon>
        <taxon>Haloferacaceae</taxon>
    </lineage>
</organism>
<dbReference type="InterPro" id="IPR031803">
    <property type="entry name" value="BAT_GAF/HTH-assoc"/>
</dbReference>